<dbReference type="EMBL" id="BAABHC010000007">
    <property type="protein sequence ID" value="GAA4430757.1"/>
    <property type="molecule type" value="Genomic_DNA"/>
</dbReference>
<sequence>MEEHKNNSKPVSRVLFPTNRDLIIYLGLHSRAGSIDLPTDIGRAALSPAETRRCQPIWSFNS</sequence>
<comment type="caution">
    <text evidence="1">The sequence shown here is derived from an EMBL/GenBank/DDBJ whole genome shotgun (WGS) entry which is preliminary data.</text>
</comment>
<protein>
    <submittedName>
        <fullName evidence="1">Uncharacterized protein</fullName>
    </submittedName>
</protein>
<evidence type="ECO:0000313" key="2">
    <source>
        <dbReference type="Proteomes" id="UP001500552"/>
    </source>
</evidence>
<gene>
    <name evidence="1" type="ORF">GCM10023188_17700</name>
</gene>
<name>A0ABP8LJ78_9BACT</name>
<accession>A0ABP8LJ78</accession>
<reference evidence="2" key="1">
    <citation type="journal article" date="2019" name="Int. J. Syst. Evol. Microbiol.">
        <title>The Global Catalogue of Microorganisms (GCM) 10K type strain sequencing project: providing services to taxonomists for standard genome sequencing and annotation.</title>
        <authorList>
            <consortium name="The Broad Institute Genomics Platform"/>
            <consortium name="The Broad Institute Genome Sequencing Center for Infectious Disease"/>
            <person name="Wu L."/>
            <person name="Ma J."/>
        </authorList>
    </citation>
    <scope>NUCLEOTIDE SEQUENCE [LARGE SCALE GENOMIC DNA]</scope>
    <source>
        <strain evidence="2">JCM 17926</strain>
    </source>
</reference>
<organism evidence="1 2">
    <name type="scientific">Pontibacter saemangeumensis</name>
    <dbReference type="NCBI Taxonomy" id="1084525"/>
    <lineage>
        <taxon>Bacteria</taxon>
        <taxon>Pseudomonadati</taxon>
        <taxon>Bacteroidota</taxon>
        <taxon>Cytophagia</taxon>
        <taxon>Cytophagales</taxon>
        <taxon>Hymenobacteraceae</taxon>
        <taxon>Pontibacter</taxon>
    </lineage>
</organism>
<keyword evidence="2" id="KW-1185">Reference proteome</keyword>
<dbReference type="Proteomes" id="UP001500552">
    <property type="component" value="Unassembled WGS sequence"/>
</dbReference>
<proteinExistence type="predicted"/>
<evidence type="ECO:0000313" key="1">
    <source>
        <dbReference type="EMBL" id="GAA4430757.1"/>
    </source>
</evidence>